<reference evidence="1" key="1">
    <citation type="submission" date="2022-11" db="EMBL/GenBank/DDBJ databases">
        <authorList>
            <person name="Petersen C."/>
        </authorList>
    </citation>
    <scope>NUCLEOTIDE SEQUENCE</scope>
    <source>
        <strain evidence="1">IBT 30069</strain>
    </source>
</reference>
<comment type="caution">
    <text evidence="1">The sequence shown here is derived from an EMBL/GenBank/DDBJ whole genome shotgun (WGS) entry which is preliminary data.</text>
</comment>
<evidence type="ECO:0000313" key="1">
    <source>
        <dbReference type="EMBL" id="KAJ5108981.1"/>
    </source>
</evidence>
<gene>
    <name evidence="1" type="ORF">N7456_005656</name>
</gene>
<sequence length="388" mass="42971">MVYYIRFLKPPKFHQEKDKKNPKQSRPQQKKTVFIAALICITTDLGDDFLAEDVDLVATWEQRSSRQSMDQCALKWQAGCRQVSISMGPYSVDHVAQHEAVLHIRPQAIQVPQDVLGIESTPLVISGCSAPFQWHAQSPKPAEKLIKRELRITDSDPALSLNIWEETGNSIARHIWDAALASIIFLNEIITGASTSTVTSSGSGTETETGSISIPILSQLLKPLSRSKPLQVVELGAGCGIVGIGLATMLDGCKVLLTDLPEVEEIVMRNLDEAHLKPSSTVDFQTLDWDAPPSNLCSQPIDLILVSDCTYNADSLPSLVSVLGRLVRTSPEALVLVALKRRHESEGVFFDLMRSAGFKAQHTSIELPTQHEQRDEIEFYCYRADERE</sequence>
<dbReference type="InterPro" id="IPR019410">
    <property type="entry name" value="Methyltransf_16"/>
</dbReference>
<name>A0A9W9FYY5_9EURO</name>
<dbReference type="Proteomes" id="UP001149165">
    <property type="component" value="Unassembled WGS sequence"/>
</dbReference>
<dbReference type="PANTHER" id="PTHR14614:SF132">
    <property type="entry name" value="PROTEIN-LYSINE METHYLTRANSFERASE C42C1.13"/>
    <property type="match status" value="1"/>
</dbReference>
<dbReference type="AlphaFoldDB" id="A0A9W9FYY5"/>
<dbReference type="InterPro" id="IPR029063">
    <property type="entry name" value="SAM-dependent_MTases_sf"/>
</dbReference>
<dbReference type="EMBL" id="JAPQKH010000003">
    <property type="protein sequence ID" value="KAJ5108981.1"/>
    <property type="molecule type" value="Genomic_DNA"/>
</dbReference>
<dbReference type="SUPFAM" id="SSF53335">
    <property type="entry name" value="S-adenosyl-L-methionine-dependent methyltransferases"/>
    <property type="match status" value="1"/>
</dbReference>
<proteinExistence type="predicted"/>
<dbReference type="GO" id="GO:0005829">
    <property type="term" value="C:cytosol"/>
    <property type="evidence" value="ECO:0007669"/>
    <property type="project" value="TreeGrafter"/>
</dbReference>
<protein>
    <submittedName>
        <fullName evidence="1">Uncharacterized protein</fullName>
    </submittedName>
</protein>
<dbReference type="Pfam" id="PF10294">
    <property type="entry name" value="Methyltransf_16"/>
    <property type="match status" value="1"/>
</dbReference>
<accession>A0A9W9FYY5</accession>
<dbReference type="PANTHER" id="PTHR14614">
    <property type="entry name" value="HEPATOCELLULAR CARCINOMA-ASSOCIATED ANTIGEN"/>
    <property type="match status" value="1"/>
</dbReference>
<dbReference type="GO" id="GO:0008757">
    <property type="term" value="F:S-adenosylmethionine-dependent methyltransferase activity"/>
    <property type="evidence" value="ECO:0007669"/>
    <property type="project" value="UniProtKB-ARBA"/>
</dbReference>
<dbReference type="Gene3D" id="3.40.50.150">
    <property type="entry name" value="Vaccinia Virus protein VP39"/>
    <property type="match status" value="1"/>
</dbReference>
<dbReference type="OrthoDB" id="413520at2759"/>
<organism evidence="1 2">
    <name type="scientific">Penicillium angulare</name>
    <dbReference type="NCBI Taxonomy" id="116970"/>
    <lineage>
        <taxon>Eukaryota</taxon>
        <taxon>Fungi</taxon>
        <taxon>Dikarya</taxon>
        <taxon>Ascomycota</taxon>
        <taxon>Pezizomycotina</taxon>
        <taxon>Eurotiomycetes</taxon>
        <taxon>Eurotiomycetidae</taxon>
        <taxon>Eurotiales</taxon>
        <taxon>Aspergillaceae</taxon>
        <taxon>Penicillium</taxon>
    </lineage>
</organism>
<reference evidence="1" key="2">
    <citation type="journal article" date="2023" name="IMA Fungus">
        <title>Comparative genomic study of the Penicillium genus elucidates a diverse pangenome and 15 lateral gene transfer events.</title>
        <authorList>
            <person name="Petersen C."/>
            <person name="Sorensen T."/>
            <person name="Nielsen M.R."/>
            <person name="Sondergaard T.E."/>
            <person name="Sorensen J.L."/>
            <person name="Fitzpatrick D.A."/>
            <person name="Frisvad J.C."/>
            <person name="Nielsen K.L."/>
        </authorList>
    </citation>
    <scope>NUCLEOTIDE SEQUENCE</scope>
    <source>
        <strain evidence="1">IBT 30069</strain>
    </source>
</reference>
<dbReference type="CDD" id="cd02440">
    <property type="entry name" value="AdoMet_MTases"/>
    <property type="match status" value="1"/>
</dbReference>
<keyword evidence="2" id="KW-1185">Reference proteome</keyword>
<evidence type="ECO:0000313" key="2">
    <source>
        <dbReference type="Proteomes" id="UP001149165"/>
    </source>
</evidence>